<dbReference type="InterPro" id="IPR003593">
    <property type="entry name" value="AAA+_ATPase"/>
</dbReference>
<dbReference type="PANTHER" id="PTHR24221">
    <property type="entry name" value="ATP-BINDING CASSETTE SUB-FAMILY B"/>
    <property type="match status" value="1"/>
</dbReference>
<dbReference type="Pfam" id="PF00005">
    <property type="entry name" value="ABC_tran"/>
    <property type="match status" value="1"/>
</dbReference>
<evidence type="ECO:0000313" key="12">
    <source>
        <dbReference type="Proteomes" id="UP000280501"/>
    </source>
</evidence>
<reference evidence="11 12" key="1">
    <citation type="submission" date="2018-11" db="EMBL/GenBank/DDBJ databases">
        <title>Sequencing the genomes of 1000 actinobacteria strains.</title>
        <authorList>
            <person name="Klenk H.-P."/>
        </authorList>
    </citation>
    <scope>NUCLEOTIDE SEQUENCE [LARGE SCALE GENOMIC DNA]</scope>
    <source>
        <strain evidence="11 12">DSM 15700</strain>
    </source>
</reference>
<evidence type="ECO:0000256" key="6">
    <source>
        <dbReference type="ARBA" id="ARBA00023136"/>
    </source>
</evidence>
<dbReference type="Pfam" id="PF00664">
    <property type="entry name" value="ABC_membrane"/>
    <property type="match status" value="1"/>
</dbReference>
<comment type="caution">
    <text evidence="11">The sequence shown here is derived from an EMBL/GenBank/DDBJ whole genome shotgun (WGS) entry which is preliminary data.</text>
</comment>
<evidence type="ECO:0000256" key="5">
    <source>
        <dbReference type="ARBA" id="ARBA00022989"/>
    </source>
</evidence>
<dbReference type="OrthoDB" id="9806127at2"/>
<name>A0A3N4YMQ8_9MICO</name>
<gene>
    <name evidence="11" type="ORF">EDD34_1211</name>
</gene>
<dbReference type="PANTHER" id="PTHR24221:SF590">
    <property type="entry name" value="COMPONENT LINKED WITH THE ASSEMBLY OF CYTOCHROME' TRANSPORT TRANSMEMBRANE ATP-BINDING PROTEIN ABC TRANSPORTER CYDD-RELATED"/>
    <property type="match status" value="1"/>
</dbReference>
<keyword evidence="3" id="KW-0547">Nucleotide-binding</keyword>
<keyword evidence="12" id="KW-1185">Reference proteome</keyword>
<dbReference type="CDD" id="cd03228">
    <property type="entry name" value="ABCC_MRP_Like"/>
    <property type="match status" value="1"/>
</dbReference>
<feature type="transmembrane region" description="Helical" evidence="8">
    <location>
        <begin position="53"/>
        <end position="71"/>
    </location>
</feature>
<dbReference type="GO" id="GO:0140359">
    <property type="term" value="F:ABC-type transporter activity"/>
    <property type="evidence" value="ECO:0007669"/>
    <property type="project" value="InterPro"/>
</dbReference>
<dbReference type="PROSITE" id="PS50893">
    <property type="entry name" value="ABC_TRANSPORTER_2"/>
    <property type="match status" value="1"/>
</dbReference>
<evidence type="ECO:0000259" key="9">
    <source>
        <dbReference type="PROSITE" id="PS50893"/>
    </source>
</evidence>
<evidence type="ECO:0000256" key="3">
    <source>
        <dbReference type="ARBA" id="ARBA00022741"/>
    </source>
</evidence>
<dbReference type="Gene3D" id="3.40.50.300">
    <property type="entry name" value="P-loop containing nucleotide triphosphate hydrolases"/>
    <property type="match status" value="1"/>
</dbReference>
<evidence type="ECO:0000256" key="2">
    <source>
        <dbReference type="ARBA" id="ARBA00022692"/>
    </source>
</evidence>
<evidence type="ECO:0000259" key="10">
    <source>
        <dbReference type="PROSITE" id="PS50929"/>
    </source>
</evidence>
<dbReference type="GO" id="GO:0016887">
    <property type="term" value="F:ATP hydrolysis activity"/>
    <property type="evidence" value="ECO:0007669"/>
    <property type="project" value="InterPro"/>
</dbReference>
<dbReference type="InterPro" id="IPR003439">
    <property type="entry name" value="ABC_transporter-like_ATP-bd"/>
</dbReference>
<keyword evidence="6 8" id="KW-0472">Membrane</keyword>
<evidence type="ECO:0000256" key="7">
    <source>
        <dbReference type="SAM" id="MobiDB-lite"/>
    </source>
</evidence>
<feature type="region of interest" description="Disordered" evidence="7">
    <location>
        <begin position="579"/>
        <end position="615"/>
    </location>
</feature>
<dbReference type="InterPro" id="IPR011527">
    <property type="entry name" value="ABC1_TM_dom"/>
</dbReference>
<dbReference type="PROSITE" id="PS50929">
    <property type="entry name" value="ABC_TM1F"/>
    <property type="match status" value="1"/>
</dbReference>
<dbReference type="InterPro" id="IPR039421">
    <property type="entry name" value="Type_1_exporter"/>
</dbReference>
<dbReference type="PROSITE" id="PS00211">
    <property type="entry name" value="ABC_TRANSPORTER_1"/>
    <property type="match status" value="1"/>
</dbReference>
<evidence type="ECO:0000256" key="1">
    <source>
        <dbReference type="ARBA" id="ARBA00004651"/>
    </source>
</evidence>
<dbReference type="SUPFAM" id="SSF52540">
    <property type="entry name" value="P-loop containing nucleoside triphosphate hydrolases"/>
    <property type="match status" value="1"/>
</dbReference>
<feature type="transmembrane region" description="Helical" evidence="8">
    <location>
        <begin position="157"/>
        <end position="175"/>
    </location>
</feature>
<dbReference type="Gene3D" id="1.20.1560.10">
    <property type="entry name" value="ABC transporter type 1, transmembrane domain"/>
    <property type="match status" value="1"/>
</dbReference>
<feature type="region of interest" description="Disordered" evidence="7">
    <location>
        <begin position="315"/>
        <end position="367"/>
    </location>
</feature>
<comment type="subcellular location">
    <subcellularLocation>
        <location evidence="1">Cell membrane</location>
        <topology evidence="1">Multi-pass membrane protein</topology>
    </subcellularLocation>
</comment>
<evidence type="ECO:0000256" key="8">
    <source>
        <dbReference type="SAM" id="Phobius"/>
    </source>
</evidence>
<dbReference type="InterPro" id="IPR027417">
    <property type="entry name" value="P-loop_NTPase"/>
</dbReference>
<accession>A0A3N4YMQ8</accession>
<evidence type="ECO:0000256" key="4">
    <source>
        <dbReference type="ARBA" id="ARBA00022840"/>
    </source>
</evidence>
<sequence>MMISPLLLRVAARERNASALTVGLQVAATATFLPQAWFLAAGLTAMVSGDTATLLRSAGAILGLVLVRGLLTWSQARAAARLGSAVRVRLRDEALTGALVPSALHDARRRDGALRATLVDGVDGVDTYVTRYLPAVAQVLILIPLVVALLFAVHPVAAAAAGLAAVVAVLAPLLWRKVLVRRSSTHWDTYEGLGSDLLESLRGMTTLRVLGETGVARARITERSDALHRATVRVMRTSLFDTAIIDLAVQGGTLAAVVLATTDALASGDRPATAYLVLLLSGEVFRPVRDLARAWHAGYLGTSAAPALAALGAGVPPGPHPGGGSGGGEPSAAGAGSAARTGTGSASAAGDASSAGASGDSRGGRTGSRATADLVIEGVTFGYPGAGRAVLRDVHATFPVGTVTAVVGPSGAGKSTLLDLVLGHLAPGTGRVHRGGLPVGADDVALVAQRPVLFEGSLRENLTVGRPAATDAEIRDACAAAGVLDEVLALPDGLDTRVATAGSTLSGGQRQRIALARAILSERPVLLADEPTSALDPAAARTVTRTLARLGADRVVVVVAHRPESLDGVSRVLELHDGALRPAPDSPGTDVARRNPAPVGETAATAAPLSPGSHA</sequence>
<proteinExistence type="predicted"/>
<dbReference type="SUPFAM" id="SSF90123">
    <property type="entry name" value="ABC transporter transmembrane region"/>
    <property type="match status" value="1"/>
</dbReference>
<keyword evidence="2 8" id="KW-0812">Transmembrane</keyword>
<dbReference type="Proteomes" id="UP000280501">
    <property type="component" value="Unassembled WGS sequence"/>
</dbReference>
<feature type="domain" description="ABC transmembrane type-1" evidence="10">
    <location>
        <begin position="19"/>
        <end position="300"/>
    </location>
</feature>
<evidence type="ECO:0000313" key="11">
    <source>
        <dbReference type="EMBL" id="RPF20614.1"/>
    </source>
</evidence>
<dbReference type="SMART" id="SM00382">
    <property type="entry name" value="AAA"/>
    <property type="match status" value="1"/>
</dbReference>
<dbReference type="EMBL" id="RKQZ01000001">
    <property type="protein sequence ID" value="RPF20614.1"/>
    <property type="molecule type" value="Genomic_DNA"/>
</dbReference>
<organism evidence="11 12">
    <name type="scientific">Myceligenerans xiligouense</name>
    <dbReference type="NCBI Taxonomy" id="253184"/>
    <lineage>
        <taxon>Bacteria</taxon>
        <taxon>Bacillati</taxon>
        <taxon>Actinomycetota</taxon>
        <taxon>Actinomycetes</taxon>
        <taxon>Micrococcales</taxon>
        <taxon>Promicromonosporaceae</taxon>
        <taxon>Myceligenerans</taxon>
    </lineage>
</organism>
<protein>
    <submittedName>
        <fullName evidence="11">ABC-type transport system involved in cytochrome bd biosynthesis fused ATPase/permease subunit</fullName>
    </submittedName>
</protein>
<dbReference type="InterPro" id="IPR017871">
    <property type="entry name" value="ABC_transporter-like_CS"/>
</dbReference>
<dbReference type="GO" id="GO:0005524">
    <property type="term" value="F:ATP binding"/>
    <property type="evidence" value="ECO:0007669"/>
    <property type="project" value="UniProtKB-KW"/>
</dbReference>
<dbReference type="AlphaFoldDB" id="A0A3N4YMQ8"/>
<feature type="transmembrane region" description="Helical" evidence="8">
    <location>
        <begin position="132"/>
        <end position="151"/>
    </location>
</feature>
<dbReference type="InterPro" id="IPR036640">
    <property type="entry name" value="ABC1_TM_sf"/>
</dbReference>
<keyword evidence="5 8" id="KW-1133">Transmembrane helix</keyword>
<feature type="compositionally biased region" description="Low complexity" evidence="7">
    <location>
        <begin position="330"/>
        <end position="360"/>
    </location>
</feature>
<dbReference type="RefSeq" id="WP_123813759.1">
    <property type="nucleotide sequence ID" value="NZ_RKQZ01000001.1"/>
</dbReference>
<feature type="domain" description="ABC transporter" evidence="9">
    <location>
        <begin position="374"/>
        <end position="602"/>
    </location>
</feature>
<dbReference type="GO" id="GO:0005886">
    <property type="term" value="C:plasma membrane"/>
    <property type="evidence" value="ECO:0007669"/>
    <property type="project" value="UniProtKB-SubCell"/>
</dbReference>
<keyword evidence="4" id="KW-0067">ATP-binding</keyword>